<dbReference type="PANTHER" id="PTHR43750">
    <property type="entry name" value="UDP-GLUCOSE 6-DEHYDROGENASE TUAD"/>
    <property type="match status" value="1"/>
</dbReference>
<accession>A0A222UR19</accession>
<dbReference type="PIRSF" id="PIRSF500134">
    <property type="entry name" value="UDPglc_DH_bac"/>
    <property type="match status" value="1"/>
</dbReference>
<comment type="catalytic activity">
    <reaction evidence="3">
        <text>UDP-alpha-D-glucose + 2 NAD(+) + H2O = UDP-alpha-D-glucuronate + 2 NADH + 3 H(+)</text>
        <dbReference type="Rhea" id="RHEA:23596"/>
        <dbReference type="ChEBI" id="CHEBI:15377"/>
        <dbReference type="ChEBI" id="CHEBI:15378"/>
        <dbReference type="ChEBI" id="CHEBI:57540"/>
        <dbReference type="ChEBI" id="CHEBI:57945"/>
        <dbReference type="ChEBI" id="CHEBI:58052"/>
        <dbReference type="ChEBI" id="CHEBI:58885"/>
        <dbReference type="EC" id="1.1.1.22"/>
    </reaction>
</comment>
<dbReference type="NCBIfam" id="TIGR03026">
    <property type="entry name" value="NDP-sugDHase"/>
    <property type="match status" value="1"/>
</dbReference>
<evidence type="ECO:0000256" key="1">
    <source>
        <dbReference type="ARBA" id="ARBA00015132"/>
    </source>
</evidence>
<feature type="binding site" evidence="4">
    <location>
        <position position="243"/>
    </location>
    <ligand>
        <name>substrate</name>
    </ligand>
</feature>
<dbReference type="SUPFAM" id="SSF52413">
    <property type="entry name" value="UDP-glucose/GDP-mannose dehydrogenase C-terminal domain"/>
    <property type="match status" value="1"/>
</dbReference>
<gene>
    <name evidence="7" type="primary">ugd</name>
</gene>
<evidence type="ECO:0000259" key="6">
    <source>
        <dbReference type="SMART" id="SM00984"/>
    </source>
</evidence>
<feature type="binding site" evidence="4">
    <location>
        <position position="307"/>
    </location>
    <ligand>
        <name>substrate</name>
    </ligand>
</feature>
<dbReference type="InterPro" id="IPR014026">
    <property type="entry name" value="UDP-Glc/GDP-Man_DH_dimer"/>
</dbReference>
<dbReference type="InterPro" id="IPR036220">
    <property type="entry name" value="UDP-Glc/GDP-Man_DH_C_sf"/>
</dbReference>
<dbReference type="Pfam" id="PF00984">
    <property type="entry name" value="UDPG_MGDP_dh"/>
    <property type="match status" value="1"/>
</dbReference>
<evidence type="ECO:0000256" key="4">
    <source>
        <dbReference type="PIRSR" id="PIRSR500134-2"/>
    </source>
</evidence>
<dbReference type="SUPFAM" id="SSF51735">
    <property type="entry name" value="NAD(P)-binding Rossmann-fold domains"/>
    <property type="match status" value="1"/>
</dbReference>
<dbReference type="GO" id="GO:0051287">
    <property type="term" value="F:NAD binding"/>
    <property type="evidence" value="ECO:0007669"/>
    <property type="project" value="InterPro"/>
</dbReference>
<dbReference type="EC" id="1.1.1.22" evidence="3"/>
<dbReference type="GO" id="GO:0003979">
    <property type="term" value="F:UDP-glucose 6-dehydrogenase activity"/>
    <property type="evidence" value="ECO:0007669"/>
    <property type="project" value="UniProtKB-EC"/>
</dbReference>
<evidence type="ECO:0000256" key="5">
    <source>
        <dbReference type="PIRSR" id="PIRSR500134-3"/>
    </source>
</evidence>
<dbReference type="SMART" id="SM00984">
    <property type="entry name" value="UDPG_MGDP_dh_C"/>
    <property type="match status" value="1"/>
</dbReference>
<dbReference type="PANTHER" id="PTHR43750:SF3">
    <property type="entry name" value="UDP-GLUCOSE 6-DEHYDROGENASE TUAD"/>
    <property type="match status" value="1"/>
</dbReference>
<protein>
    <recommendedName>
        <fullName evidence="1 3">UDP-glucose 6-dehydrogenase</fullName>
        <ecNumber evidence="3">1.1.1.22</ecNumber>
    </recommendedName>
</protein>
<dbReference type="InterPro" id="IPR017476">
    <property type="entry name" value="UDP-Glc/GDP-Man"/>
</dbReference>
<feature type="binding site" evidence="5">
    <location>
        <position position="83"/>
    </location>
    <ligand>
        <name>NAD(+)</name>
        <dbReference type="ChEBI" id="CHEBI:57540"/>
    </ligand>
</feature>
<reference evidence="7" key="1">
    <citation type="submission" date="2017-06" db="EMBL/GenBank/DDBJ databases">
        <title>8-epi-di-N-acetylacinetaminic acid: A new non-2-ulosonic acid found in the K73 capsule produced by an Acinetobacter baumannii isolate from Singapore.</title>
        <authorList>
            <person name="Kenyon J.J."/>
            <person name="Notaro A."/>
            <person name="Hzu L.-Y."/>
            <person name="De Castro C."/>
            <person name="Hall R.M."/>
        </authorList>
    </citation>
    <scope>NUCLEOTIDE SEQUENCE</scope>
    <source>
        <strain evidence="7">SGH 0703</strain>
    </source>
</reference>
<dbReference type="InterPro" id="IPR014027">
    <property type="entry name" value="UDP-Glc/GDP-Man_DH_C"/>
</dbReference>
<evidence type="ECO:0000313" key="7">
    <source>
        <dbReference type="EMBL" id="ASR24095.1"/>
    </source>
</evidence>
<feature type="binding site" evidence="5">
    <location>
        <position position="111"/>
    </location>
    <ligand>
        <name>NAD(+)</name>
        <dbReference type="ChEBI" id="CHEBI:57540"/>
    </ligand>
</feature>
<keyword evidence="3 5" id="KW-0520">NAD</keyword>
<feature type="binding site" evidence="4">
    <location>
        <position position="190"/>
    </location>
    <ligand>
        <name>substrate</name>
    </ligand>
</feature>
<evidence type="ECO:0000256" key="3">
    <source>
        <dbReference type="PIRNR" id="PIRNR000124"/>
    </source>
</evidence>
<feature type="binding site" evidence="4">
    <location>
        <begin position="235"/>
        <end position="239"/>
    </location>
    <ligand>
        <name>substrate</name>
    </ligand>
</feature>
<dbReference type="PIRSF" id="PIRSF000124">
    <property type="entry name" value="UDPglc_GDPman_dh"/>
    <property type="match status" value="1"/>
</dbReference>
<keyword evidence="2 3" id="KW-0560">Oxidoreductase</keyword>
<evidence type="ECO:0000256" key="2">
    <source>
        <dbReference type="ARBA" id="ARBA00023002"/>
    </source>
</evidence>
<dbReference type="InterPro" id="IPR028357">
    <property type="entry name" value="UDPglc_DH_bac"/>
</dbReference>
<proteinExistence type="inferred from homology"/>
<dbReference type="Pfam" id="PF03720">
    <property type="entry name" value="UDPG_MGDP_dh_C"/>
    <property type="match status" value="1"/>
</dbReference>
<organism evidence="7">
    <name type="scientific">Acinetobacter baumannii</name>
    <dbReference type="NCBI Taxonomy" id="470"/>
    <lineage>
        <taxon>Bacteria</taxon>
        <taxon>Pseudomonadati</taxon>
        <taxon>Pseudomonadota</taxon>
        <taxon>Gammaproteobacteria</taxon>
        <taxon>Moraxellales</taxon>
        <taxon>Moraxellaceae</taxon>
        <taxon>Acinetobacter</taxon>
        <taxon>Acinetobacter calcoaceticus/baumannii complex</taxon>
    </lineage>
</organism>
<dbReference type="InterPro" id="IPR036291">
    <property type="entry name" value="NAD(P)-bd_dom_sf"/>
</dbReference>
<dbReference type="AlphaFoldDB" id="A0A222UR19"/>
<name>A0A222UR19_ACIBA</name>
<dbReference type="InterPro" id="IPR008927">
    <property type="entry name" value="6-PGluconate_DH-like_C_sf"/>
</dbReference>
<dbReference type="RefSeq" id="WP_071713597.1">
    <property type="nucleotide sequence ID" value="NZ_FPGS02000086.1"/>
</dbReference>
<dbReference type="GO" id="GO:0000271">
    <property type="term" value="P:polysaccharide biosynthetic process"/>
    <property type="evidence" value="ECO:0007669"/>
    <property type="project" value="InterPro"/>
</dbReference>
<comment type="similarity">
    <text evidence="3">Belongs to the UDP-glucose/GDP-mannose dehydrogenase family.</text>
</comment>
<feature type="domain" description="UDP-glucose/GDP-mannose dehydrogenase C-terminal" evidence="6">
    <location>
        <begin position="300"/>
        <end position="404"/>
    </location>
</feature>
<dbReference type="Gene3D" id="1.20.5.100">
    <property type="entry name" value="Cytochrome c1, transmembrane anchor, C-terminal"/>
    <property type="match status" value="1"/>
</dbReference>
<dbReference type="SUPFAM" id="SSF48179">
    <property type="entry name" value="6-phosphogluconate dehydrogenase C-terminal domain-like"/>
    <property type="match status" value="1"/>
</dbReference>
<sequence>MKIAVFGTTLHAGVMAALLAEYGNQIYWCTSVTCEENISILSYQDQEVNHYLNKQRKAGFLKESRFSEVPLDIEVYLFCFSPTQIGLALKTVEKLSERPIVHPRLMINGSTFGLHGTDQLKQHLPKDEWVYFPDVIQEGNAINSVLNVKHVIVGVESSYAQDIMQELLRPFFRFSYQYLFMPILDAEFTKLSISGMLATRISYMNDLAMVAEKLGIDIANVKHGIAADTRIGAAYLSAGVGFGGENFSHDILTLSSTVSGTGAKSRLLEQVWAINEQQKEILFRKLWNYYHCDLSGKTVAIWGASFKENTSNIHNSPIHILLAALWAQGVIVRLHDPQALDEIAATYGPREDLILCTDQYEAVQDAHALCLVTAWKQYWSPDFKQLQQLMKHPLILDGRNIYDPAYVKAKGFAYEGVGRL</sequence>
<feature type="binding site" evidence="5">
    <location>
        <position position="138"/>
    </location>
    <ligand>
        <name>NAD(+)</name>
        <dbReference type="ChEBI" id="CHEBI:57540"/>
    </ligand>
</feature>
<dbReference type="Gene3D" id="3.40.50.720">
    <property type="entry name" value="NAD(P)-binding Rossmann-like Domain"/>
    <property type="match status" value="2"/>
</dbReference>
<dbReference type="EMBL" id="MF362178">
    <property type="protein sequence ID" value="ASR24095.1"/>
    <property type="molecule type" value="Genomic_DNA"/>
</dbReference>